<evidence type="ECO:0000313" key="8">
    <source>
        <dbReference type="Proteomes" id="UP001156921"/>
    </source>
</evidence>
<name>A0ABQ6BFB1_9CAUL</name>
<feature type="chain" id="PRO_5047204746" description="TonB C-terminal domain-containing protein" evidence="5">
    <location>
        <begin position="18"/>
        <end position="112"/>
    </location>
</feature>
<keyword evidence="5" id="KW-0732">Signal</keyword>
<dbReference type="NCBIfam" id="TIGR01352">
    <property type="entry name" value="tonB_Cterm"/>
    <property type="match status" value="1"/>
</dbReference>
<reference evidence="8" key="1">
    <citation type="journal article" date="2019" name="Int. J. Syst. Evol. Microbiol.">
        <title>The Global Catalogue of Microorganisms (GCM) 10K type strain sequencing project: providing services to taxonomists for standard genome sequencing and annotation.</title>
        <authorList>
            <consortium name="The Broad Institute Genomics Platform"/>
            <consortium name="The Broad Institute Genome Sequencing Center for Infectious Disease"/>
            <person name="Wu L."/>
            <person name="Ma J."/>
        </authorList>
    </citation>
    <scope>NUCLEOTIDE SEQUENCE [LARGE SCALE GENOMIC DNA]</scope>
    <source>
        <strain evidence="8">NBRC 110107</strain>
    </source>
</reference>
<gene>
    <name evidence="7" type="ORF">GCM10007859_06280</name>
</gene>
<dbReference type="PROSITE" id="PS51257">
    <property type="entry name" value="PROKAR_LIPOPROTEIN"/>
    <property type="match status" value="1"/>
</dbReference>
<sequence length="112" mass="11964">MRRLIAILPALSAVACAPVVETRLAASWQPDPVRLHYPREAYSQGVTGVVVLRCRVAPAGKLTDCIVHAETPPGFGFGEAALLAAPDLTIRADMQGGEPGRIVQYAITFRPD</sequence>
<protein>
    <recommendedName>
        <fullName evidence="6">TonB C-terminal domain-containing protein</fullName>
    </recommendedName>
</protein>
<keyword evidence="4" id="KW-0472">Membrane</keyword>
<dbReference type="Proteomes" id="UP001156921">
    <property type="component" value="Unassembled WGS sequence"/>
</dbReference>
<evidence type="ECO:0000256" key="4">
    <source>
        <dbReference type="ARBA" id="ARBA00023136"/>
    </source>
</evidence>
<evidence type="ECO:0000259" key="6">
    <source>
        <dbReference type="Pfam" id="PF03544"/>
    </source>
</evidence>
<dbReference type="RefSeq" id="WP_284221041.1">
    <property type="nucleotide sequence ID" value="NZ_BSOY01000008.1"/>
</dbReference>
<dbReference type="InterPro" id="IPR037682">
    <property type="entry name" value="TonB_C"/>
</dbReference>
<feature type="signal peptide" evidence="5">
    <location>
        <begin position="1"/>
        <end position="17"/>
    </location>
</feature>
<evidence type="ECO:0000256" key="1">
    <source>
        <dbReference type="ARBA" id="ARBA00004167"/>
    </source>
</evidence>
<comment type="subcellular location">
    <subcellularLocation>
        <location evidence="1">Membrane</location>
        <topology evidence="1">Single-pass membrane protein</topology>
    </subcellularLocation>
</comment>
<keyword evidence="3" id="KW-1133">Transmembrane helix</keyword>
<evidence type="ECO:0000256" key="3">
    <source>
        <dbReference type="ARBA" id="ARBA00022989"/>
    </source>
</evidence>
<evidence type="ECO:0000256" key="5">
    <source>
        <dbReference type="SAM" id="SignalP"/>
    </source>
</evidence>
<evidence type="ECO:0000313" key="7">
    <source>
        <dbReference type="EMBL" id="GLS00621.1"/>
    </source>
</evidence>
<accession>A0ABQ6BFB1</accession>
<dbReference type="SUPFAM" id="SSF74653">
    <property type="entry name" value="TolA/TonB C-terminal domain"/>
    <property type="match status" value="1"/>
</dbReference>
<feature type="domain" description="TonB C-terminal" evidence="6">
    <location>
        <begin position="34"/>
        <end position="109"/>
    </location>
</feature>
<keyword evidence="8" id="KW-1185">Reference proteome</keyword>
<keyword evidence="2" id="KW-0812">Transmembrane</keyword>
<evidence type="ECO:0000256" key="2">
    <source>
        <dbReference type="ARBA" id="ARBA00022692"/>
    </source>
</evidence>
<dbReference type="Gene3D" id="3.30.1150.10">
    <property type="match status" value="1"/>
</dbReference>
<dbReference type="EMBL" id="BSOY01000008">
    <property type="protein sequence ID" value="GLS00621.1"/>
    <property type="molecule type" value="Genomic_DNA"/>
</dbReference>
<dbReference type="Pfam" id="PF03544">
    <property type="entry name" value="TonB_C"/>
    <property type="match status" value="1"/>
</dbReference>
<comment type="caution">
    <text evidence="7">The sequence shown here is derived from an EMBL/GenBank/DDBJ whole genome shotgun (WGS) entry which is preliminary data.</text>
</comment>
<dbReference type="InterPro" id="IPR006260">
    <property type="entry name" value="TonB/TolA_C"/>
</dbReference>
<proteinExistence type="predicted"/>
<organism evidence="7 8">
    <name type="scientific">Brevundimonas denitrificans</name>
    <dbReference type="NCBI Taxonomy" id="1443434"/>
    <lineage>
        <taxon>Bacteria</taxon>
        <taxon>Pseudomonadati</taxon>
        <taxon>Pseudomonadota</taxon>
        <taxon>Alphaproteobacteria</taxon>
        <taxon>Caulobacterales</taxon>
        <taxon>Caulobacteraceae</taxon>
        <taxon>Brevundimonas</taxon>
    </lineage>
</organism>